<evidence type="ECO:0000256" key="3">
    <source>
        <dbReference type="ARBA" id="ARBA00022989"/>
    </source>
</evidence>
<evidence type="ECO:0000256" key="2">
    <source>
        <dbReference type="ARBA" id="ARBA00022692"/>
    </source>
</evidence>
<dbReference type="Pfam" id="PF12698">
    <property type="entry name" value="ABC2_membrane_3"/>
    <property type="match status" value="1"/>
</dbReference>
<dbReference type="Proteomes" id="UP000596929">
    <property type="component" value="Unassembled WGS sequence"/>
</dbReference>
<feature type="transmembrane region" description="Helical" evidence="5">
    <location>
        <begin position="252"/>
        <end position="274"/>
    </location>
</feature>
<evidence type="ECO:0000259" key="6">
    <source>
        <dbReference type="Pfam" id="PF12698"/>
    </source>
</evidence>
<comment type="subcellular location">
    <subcellularLocation>
        <location evidence="1">Membrane</location>
        <topology evidence="1">Multi-pass membrane protein</topology>
    </subcellularLocation>
</comment>
<keyword evidence="3 5" id="KW-1133">Transmembrane helix</keyword>
<evidence type="ECO:0000256" key="1">
    <source>
        <dbReference type="ARBA" id="ARBA00004141"/>
    </source>
</evidence>
<evidence type="ECO:0000313" key="8">
    <source>
        <dbReference type="Proteomes" id="UP000596929"/>
    </source>
</evidence>
<feature type="transmembrane region" description="Helical" evidence="5">
    <location>
        <begin position="281"/>
        <end position="301"/>
    </location>
</feature>
<feature type="transmembrane region" description="Helical" evidence="5">
    <location>
        <begin position="332"/>
        <end position="352"/>
    </location>
</feature>
<dbReference type="Gene3D" id="3.40.1710.10">
    <property type="entry name" value="abc type-2 transporter like domain"/>
    <property type="match status" value="1"/>
</dbReference>
<keyword evidence="2 5" id="KW-0812">Transmembrane</keyword>
<feature type="transmembrane region" description="Helical" evidence="5">
    <location>
        <begin position="177"/>
        <end position="197"/>
    </location>
</feature>
<keyword evidence="4 5" id="KW-0472">Membrane</keyword>
<evidence type="ECO:0000313" key="7">
    <source>
        <dbReference type="EMBL" id="MBC5627761.1"/>
    </source>
</evidence>
<organism evidence="7 8">
    <name type="scientific">Clostridium hominis</name>
    <dbReference type="NCBI Taxonomy" id="2763036"/>
    <lineage>
        <taxon>Bacteria</taxon>
        <taxon>Bacillati</taxon>
        <taxon>Bacillota</taxon>
        <taxon>Clostridia</taxon>
        <taxon>Eubacteriales</taxon>
        <taxon>Clostridiaceae</taxon>
        <taxon>Clostridium</taxon>
    </lineage>
</organism>
<feature type="domain" description="ABC-2 type transporter transmembrane" evidence="6">
    <location>
        <begin position="21"/>
        <end position="351"/>
    </location>
</feature>
<feature type="transmembrane region" description="Helical" evidence="5">
    <location>
        <begin position="218"/>
        <end position="240"/>
    </location>
</feature>
<comment type="caution">
    <text evidence="7">The sequence shown here is derived from an EMBL/GenBank/DDBJ whole genome shotgun (WGS) entry which is preliminary data.</text>
</comment>
<evidence type="ECO:0000256" key="5">
    <source>
        <dbReference type="SAM" id="Phobius"/>
    </source>
</evidence>
<dbReference type="EMBL" id="JACOOO010000004">
    <property type="protein sequence ID" value="MBC5627761.1"/>
    <property type="molecule type" value="Genomic_DNA"/>
</dbReference>
<protein>
    <submittedName>
        <fullName evidence="7">ABC transporter permease</fullName>
    </submittedName>
</protein>
<proteinExistence type="predicted"/>
<name>A0ABR7D8P6_9CLOT</name>
<gene>
    <name evidence="7" type="ORF">H8S20_02535</name>
</gene>
<reference evidence="7 8" key="1">
    <citation type="submission" date="2020-08" db="EMBL/GenBank/DDBJ databases">
        <title>Genome public.</title>
        <authorList>
            <person name="Liu C."/>
            <person name="Sun Q."/>
        </authorList>
    </citation>
    <scope>NUCLEOTIDE SEQUENCE [LARGE SCALE GENOMIC DNA]</scope>
    <source>
        <strain evidence="7 8">NSJ-6</strain>
    </source>
</reference>
<feature type="transmembrane region" description="Helical" evidence="5">
    <location>
        <begin position="21"/>
        <end position="39"/>
    </location>
</feature>
<evidence type="ECO:0000256" key="4">
    <source>
        <dbReference type="ARBA" id="ARBA00023136"/>
    </source>
</evidence>
<keyword evidence="8" id="KW-1185">Reference proteome</keyword>
<dbReference type="InterPro" id="IPR013525">
    <property type="entry name" value="ABC2_TM"/>
</dbReference>
<dbReference type="RefSeq" id="WP_032119735.1">
    <property type="nucleotide sequence ID" value="NZ_JACOOO010000004.1"/>
</dbReference>
<accession>A0ABR7D8P6</accession>
<sequence length="364" mass="40047">MKLLYYIKTTLKSMVSSGAITLVYFIGFPIILAGFMGFVQNTVHDAPLKLKSLNIQIVDEDNSEMSNNLVELLKSDDMKDIVQVVDSKPEAEIIIPEGYEKDLLSLNKGKVIINKKEEGYTAITNTIKIILDKYHQSLYVSLSGGSPEELNKITGMSIIEEEIVDIPKTANTFETTVASMLGFVISMLIFSNIQSGYTDISMNLDKRVNSTPLTKLQYLLYESAALLVYTFIIIAGYVMFFRIAGLGFEGNIISLIILVLTASILVVGTVKLIATLFGAKYGRILGGLVFILPIIGGEIFMGKGNTVALLTPTHYLNNAFTLYNLNGNLEGAGKWILIVLAVSVVSFLIAMIKESLVSRRKLWA</sequence>